<evidence type="ECO:0000256" key="3">
    <source>
        <dbReference type="ARBA" id="ARBA00022475"/>
    </source>
</evidence>
<sequence>MQTLLLCLDIVILYIAARDVPWRQFLQQNWQQHLAWASVAILAVLWSFRAGIMDGLAIHFLGITTLTLMFGLRLALLLGALVVSLQAVTGFSEWQQWSVYYSAKVLLPAALTYVAYAWVYHRLPRHFFVYIFVNAFFTAALGLFLAQAALAGYYTYQGLYEFRSIWDNYLSISILVMFPEALLNGMAVTLLVVYKPHWITTFIDRQYLNK</sequence>
<keyword evidence="4 7" id="KW-0812">Transmembrane</keyword>
<feature type="transmembrane region" description="Helical" evidence="7">
    <location>
        <begin position="59"/>
        <end position="87"/>
    </location>
</feature>
<dbReference type="OrthoDB" id="5297929at2"/>
<feature type="transmembrane region" description="Helical" evidence="7">
    <location>
        <begin position="127"/>
        <end position="150"/>
    </location>
</feature>
<dbReference type="InterPro" id="IPR002751">
    <property type="entry name" value="CbiM/NikMN"/>
</dbReference>
<keyword evidence="2" id="KW-0813">Transport</keyword>
<name>K2KWL1_9GAMM</name>
<reference evidence="8 9" key="1">
    <citation type="journal article" date="2012" name="J. Bacteriol.">
        <title>Genome Sequence of Idiomarina xiamenensis Type Strain 10-D-4.</title>
        <authorList>
            <person name="Lai Q."/>
            <person name="Wang L."/>
            <person name="Wang W."/>
            <person name="Shao Z."/>
        </authorList>
    </citation>
    <scope>NUCLEOTIDE SEQUENCE [LARGE SCALE GENOMIC DNA]</scope>
    <source>
        <strain evidence="8 9">10-D-4</strain>
    </source>
</reference>
<dbReference type="PATRIC" id="fig|740709.3.peg.299"/>
<dbReference type="STRING" id="740709.A10D4_01492"/>
<dbReference type="eggNOG" id="COG3235">
    <property type="taxonomic scope" value="Bacteria"/>
</dbReference>
<keyword evidence="5 7" id="KW-1133">Transmembrane helix</keyword>
<organism evidence="8 9">
    <name type="scientific">Idiomarina xiamenensis 10-D-4</name>
    <dbReference type="NCBI Taxonomy" id="740709"/>
    <lineage>
        <taxon>Bacteria</taxon>
        <taxon>Pseudomonadati</taxon>
        <taxon>Pseudomonadota</taxon>
        <taxon>Gammaproteobacteria</taxon>
        <taxon>Alteromonadales</taxon>
        <taxon>Idiomarinaceae</taxon>
        <taxon>Idiomarina</taxon>
    </lineage>
</organism>
<evidence type="ECO:0000256" key="4">
    <source>
        <dbReference type="ARBA" id="ARBA00022692"/>
    </source>
</evidence>
<feature type="transmembrane region" description="Helical" evidence="7">
    <location>
        <begin position="170"/>
        <end position="194"/>
    </location>
</feature>
<dbReference type="EMBL" id="AMRG01000002">
    <property type="protein sequence ID" value="EKE86874.1"/>
    <property type="molecule type" value="Genomic_DNA"/>
</dbReference>
<evidence type="ECO:0000256" key="7">
    <source>
        <dbReference type="SAM" id="Phobius"/>
    </source>
</evidence>
<dbReference type="Proteomes" id="UP000014115">
    <property type="component" value="Unassembled WGS sequence"/>
</dbReference>
<evidence type="ECO:0000256" key="6">
    <source>
        <dbReference type="ARBA" id="ARBA00023136"/>
    </source>
</evidence>
<keyword evidence="6 7" id="KW-0472">Membrane</keyword>
<keyword evidence="9" id="KW-1185">Reference proteome</keyword>
<comment type="subcellular location">
    <subcellularLocation>
        <location evidence="1">Cell membrane</location>
        <topology evidence="1">Multi-pass membrane protein</topology>
    </subcellularLocation>
</comment>
<feature type="transmembrane region" description="Helical" evidence="7">
    <location>
        <begin position="33"/>
        <end position="52"/>
    </location>
</feature>
<dbReference type="GO" id="GO:0000041">
    <property type="term" value="P:transition metal ion transport"/>
    <property type="evidence" value="ECO:0007669"/>
    <property type="project" value="InterPro"/>
</dbReference>
<accession>K2KWL1</accession>
<dbReference type="Gene3D" id="1.10.1760.20">
    <property type="match status" value="1"/>
</dbReference>
<dbReference type="Pfam" id="PF01891">
    <property type="entry name" value="CbiM"/>
    <property type="match status" value="1"/>
</dbReference>
<evidence type="ECO:0000256" key="2">
    <source>
        <dbReference type="ARBA" id="ARBA00022448"/>
    </source>
</evidence>
<dbReference type="AlphaFoldDB" id="K2KWL1"/>
<comment type="caution">
    <text evidence="8">The sequence shown here is derived from an EMBL/GenBank/DDBJ whole genome shotgun (WGS) entry which is preliminary data.</text>
</comment>
<feature type="transmembrane region" description="Helical" evidence="7">
    <location>
        <begin position="99"/>
        <end position="120"/>
    </location>
</feature>
<gene>
    <name evidence="8" type="ORF">A10D4_01492</name>
</gene>
<evidence type="ECO:0000256" key="1">
    <source>
        <dbReference type="ARBA" id="ARBA00004651"/>
    </source>
</evidence>
<evidence type="ECO:0000313" key="8">
    <source>
        <dbReference type="EMBL" id="EKE86874.1"/>
    </source>
</evidence>
<evidence type="ECO:0000256" key="5">
    <source>
        <dbReference type="ARBA" id="ARBA00022989"/>
    </source>
</evidence>
<protein>
    <submittedName>
        <fullName evidence="8">Uncharacterized protein</fullName>
    </submittedName>
</protein>
<keyword evidence="3" id="KW-1003">Cell membrane</keyword>
<dbReference type="GO" id="GO:0005886">
    <property type="term" value="C:plasma membrane"/>
    <property type="evidence" value="ECO:0007669"/>
    <property type="project" value="UniProtKB-SubCell"/>
</dbReference>
<evidence type="ECO:0000313" key="9">
    <source>
        <dbReference type="Proteomes" id="UP000014115"/>
    </source>
</evidence>
<dbReference type="RefSeq" id="WP_008487267.1">
    <property type="nucleotide sequence ID" value="NZ_AMRG01000002.1"/>
</dbReference>
<proteinExistence type="predicted"/>